<evidence type="ECO:0000313" key="2">
    <source>
        <dbReference type="EMBL" id="SIS63109.1"/>
    </source>
</evidence>
<protein>
    <submittedName>
        <fullName evidence="2">Uncharacterized protein</fullName>
    </submittedName>
</protein>
<dbReference type="Proteomes" id="UP000186106">
    <property type="component" value="Unassembled WGS sequence"/>
</dbReference>
<gene>
    <name evidence="2" type="ORF">SAMN05421768_11618</name>
</gene>
<proteinExistence type="predicted"/>
<accession>A0A1N7KNB3</accession>
<organism evidence="2 3">
    <name type="scientific">Chryseobacterium joostei</name>
    <dbReference type="NCBI Taxonomy" id="112234"/>
    <lineage>
        <taxon>Bacteria</taxon>
        <taxon>Pseudomonadati</taxon>
        <taxon>Bacteroidota</taxon>
        <taxon>Flavobacteriia</taxon>
        <taxon>Flavobacteriales</taxon>
        <taxon>Weeksellaceae</taxon>
        <taxon>Chryseobacterium group</taxon>
        <taxon>Chryseobacterium</taxon>
    </lineage>
</organism>
<reference evidence="2 3" key="1">
    <citation type="submission" date="2017-01" db="EMBL/GenBank/DDBJ databases">
        <authorList>
            <person name="Mah S.A."/>
            <person name="Swanson W.J."/>
            <person name="Moy G.W."/>
            <person name="Vacquier V.D."/>
        </authorList>
    </citation>
    <scope>NUCLEOTIDE SEQUENCE [LARGE SCALE GENOMIC DNA]</scope>
    <source>
        <strain evidence="2 3">DSM 16927</strain>
    </source>
</reference>
<feature type="region of interest" description="Disordered" evidence="1">
    <location>
        <begin position="41"/>
        <end position="60"/>
    </location>
</feature>
<dbReference type="EMBL" id="FTNZ01000016">
    <property type="protein sequence ID" value="SIS63109.1"/>
    <property type="molecule type" value="Genomic_DNA"/>
</dbReference>
<feature type="compositionally biased region" description="Polar residues" evidence="1">
    <location>
        <begin position="41"/>
        <end position="50"/>
    </location>
</feature>
<dbReference type="RefSeq" id="WP_228435145.1">
    <property type="nucleotide sequence ID" value="NZ_FTNZ01000016.1"/>
</dbReference>
<feature type="non-terminal residue" evidence="2">
    <location>
        <position position="1"/>
    </location>
</feature>
<evidence type="ECO:0000256" key="1">
    <source>
        <dbReference type="SAM" id="MobiDB-lite"/>
    </source>
</evidence>
<dbReference type="STRING" id="112234.SAMN05421768_11618"/>
<name>A0A1N7KNB3_9FLAO</name>
<dbReference type="AlphaFoldDB" id="A0A1N7KNB3"/>
<evidence type="ECO:0000313" key="3">
    <source>
        <dbReference type="Proteomes" id="UP000186106"/>
    </source>
</evidence>
<sequence length="369" mass="42332">LEELYIPDEEKVDQNGRDIISLVPKPNGVSVDDLVDKSLELTGNSENTGGSVMARSNKWRPGGRITMQDTELGTVGVEGLKIQARRWFTTHTGFVDQNGYYQCDGTYKNPANYSFNFERYEFEIRGSISGVDGPKMEGNWNQHYQRNTKQNYHSNIFRAAFHYAYKNILNLRRPPQNGFWRTQLKIQANYFNDPDGTSNGNHNPARRFLGMGSAIHMYAPTRPSSGLYGTTIHEMAHASHWNMDKNNYNNGDKIVVESWARGVQWALTRMVYSNYNLTSQYIRGSYTGVVQDLIDPAKLVQNGLYQADGNLEYINASYNDQVANYNVRQVEDALNGNRTWIGWRNKMFNSYNNPTKNNINATFTFWETR</sequence>